<feature type="compositionally biased region" description="Low complexity" evidence="1">
    <location>
        <begin position="102"/>
        <end position="124"/>
    </location>
</feature>
<dbReference type="STRING" id="37003.ENSKMAP00000004246"/>
<dbReference type="Ensembl" id="ENSKMAT00000004329.1">
    <property type="protein sequence ID" value="ENSKMAP00000004246.1"/>
    <property type="gene ID" value="ENSKMAG00000003239.1"/>
</dbReference>
<feature type="compositionally biased region" description="Basic residues" evidence="1">
    <location>
        <begin position="153"/>
        <end position="171"/>
    </location>
</feature>
<evidence type="ECO:0000313" key="3">
    <source>
        <dbReference type="Ensembl" id="ENSKMAP00000004246.1"/>
    </source>
</evidence>
<reference evidence="3" key="2">
    <citation type="submission" date="2025-09" db="UniProtKB">
        <authorList>
            <consortium name="Ensembl"/>
        </authorList>
    </citation>
    <scope>IDENTIFICATION</scope>
</reference>
<feature type="region of interest" description="Disordered" evidence="1">
    <location>
        <begin position="1"/>
        <end position="65"/>
    </location>
</feature>
<evidence type="ECO:0000256" key="1">
    <source>
        <dbReference type="SAM" id="MobiDB-lite"/>
    </source>
</evidence>
<sequence length="280" mass="30021">MEEEAQPRPSVAELASRFKGSNPPLNNEADKPVRRRPPRTLQLPKPQGDDQEAPPPVTSPSKVKRNSALIEKLQANLALSPTAPLKSPGLRVLPLPFPPPSSGSTPTSLVTTPSSVTPTSPVLTYPQTEEGPASFEAPPSAEDGNILASINKGRARVSIRRRPPSRRHRKSSGGDEVSDAADTERSSRTEGEEKTGGEEEMKISEEGGGEEASSSSHTREEEEGGSPSSHTREEEEGGSSSSHTREEEEGGSSSSHLREEDKQEPPEEDEEKMKVGLLSV</sequence>
<feature type="compositionally biased region" description="Basic and acidic residues" evidence="1">
    <location>
        <begin position="182"/>
        <end position="205"/>
    </location>
</feature>
<feature type="compositionally biased region" description="Basic and acidic residues" evidence="1">
    <location>
        <begin position="256"/>
        <end position="265"/>
    </location>
</feature>
<dbReference type="GeneTree" id="ENSGT00940000153997"/>
<feature type="domain" description="FAM21/CAPZIP" evidence="2">
    <location>
        <begin position="59"/>
        <end position="175"/>
    </location>
</feature>
<accession>A0A3Q2ZKW1</accession>
<name>A0A3Q2ZKW1_KRYMA</name>
<organism evidence="3 4">
    <name type="scientific">Kryptolebias marmoratus</name>
    <name type="common">Mangrove killifish</name>
    <name type="synonym">Rivulus marmoratus</name>
    <dbReference type="NCBI Taxonomy" id="37003"/>
    <lineage>
        <taxon>Eukaryota</taxon>
        <taxon>Metazoa</taxon>
        <taxon>Chordata</taxon>
        <taxon>Craniata</taxon>
        <taxon>Vertebrata</taxon>
        <taxon>Euteleostomi</taxon>
        <taxon>Actinopterygii</taxon>
        <taxon>Neopterygii</taxon>
        <taxon>Teleostei</taxon>
        <taxon>Neoteleostei</taxon>
        <taxon>Acanthomorphata</taxon>
        <taxon>Ovalentaria</taxon>
        <taxon>Atherinomorphae</taxon>
        <taxon>Cyprinodontiformes</taxon>
        <taxon>Rivulidae</taxon>
        <taxon>Kryptolebias</taxon>
    </lineage>
</organism>
<evidence type="ECO:0000259" key="2">
    <source>
        <dbReference type="Pfam" id="PF15255"/>
    </source>
</evidence>
<proteinExistence type="predicted"/>
<dbReference type="AlphaFoldDB" id="A0A3Q2ZKW1"/>
<dbReference type="Proteomes" id="UP000264800">
    <property type="component" value="Unplaced"/>
</dbReference>
<protein>
    <submittedName>
        <fullName evidence="3">CapZ-interacting protein-like</fullName>
    </submittedName>
</protein>
<dbReference type="InterPro" id="IPR029341">
    <property type="entry name" value="FAM21/CAPZIP"/>
</dbReference>
<dbReference type="Pfam" id="PF15255">
    <property type="entry name" value="CAP-ZIP_m"/>
    <property type="match status" value="1"/>
</dbReference>
<reference evidence="3" key="1">
    <citation type="submission" date="2025-08" db="UniProtKB">
        <authorList>
            <consortium name="Ensembl"/>
        </authorList>
    </citation>
    <scope>IDENTIFICATION</scope>
</reference>
<feature type="region of interest" description="Disordered" evidence="1">
    <location>
        <begin position="79"/>
        <end position="280"/>
    </location>
</feature>
<evidence type="ECO:0000313" key="4">
    <source>
        <dbReference type="Proteomes" id="UP000264800"/>
    </source>
</evidence>
<keyword evidence="4" id="KW-1185">Reference proteome</keyword>
<dbReference type="OMA" id="TEDERCT"/>